<protein>
    <recommendedName>
        <fullName evidence="2">Fibroblast growth factor</fullName>
        <shortName evidence="2">FGF</shortName>
    </recommendedName>
</protein>
<dbReference type="EMBL" id="JBFDAA010000006">
    <property type="protein sequence ID" value="KAL1131253.1"/>
    <property type="molecule type" value="Genomic_DNA"/>
</dbReference>
<dbReference type="InterPro" id="IPR002209">
    <property type="entry name" value="Fibroblast_GF_fam"/>
</dbReference>
<comment type="caution">
    <text evidence="3">The sequence shown here is derived from an EMBL/GenBank/DDBJ whole genome shotgun (WGS) entry which is preliminary data.</text>
</comment>
<name>A0ABD0YIZ1_9HEMI</name>
<keyword evidence="4" id="KW-1185">Reference proteome</keyword>
<organism evidence="3 4">
    <name type="scientific">Ranatra chinensis</name>
    <dbReference type="NCBI Taxonomy" id="642074"/>
    <lineage>
        <taxon>Eukaryota</taxon>
        <taxon>Metazoa</taxon>
        <taxon>Ecdysozoa</taxon>
        <taxon>Arthropoda</taxon>
        <taxon>Hexapoda</taxon>
        <taxon>Insecta</taxon>
        <taxon>Pterygota</taxon>
        <taxon>Neoptera</taxon>
        <taxon>Paraneoptera</taxon>
        <taxon>Hemiptera</taxon>
        <taxon>Heteroptera</taxon>
        <taxon>Panheteroptera</taxon>
        <taxon>Nepomorpha</taxon>
        <taxon>Nepidae</taxon>
        <taxon>Ranatrinae</taxon>
        <taxon>Ranatra</taxon>
    </lineage>
</organism>
<evidence type="ECO:0000313" key="4">
    <source>
        <dbReference type="Proteomes" id="UP001558652"/>
    </source>
</evidence>
<dbReference type="PRINTS" id="PR00262">
    <property type="entry name" value="IL1HBGF"/>
</dbReference>
<dbReference type="Pfam" id="PF00167">
    <property type="entry name" value="FGF"/>
    <property type="match status" value="1"/>
</dbReference>
<evidence type="ECO:0000256" key="1">
    <source>
        <dbReference type="ARBA" id="ARBA00007936"/>
    </source>
</evidence>
<dbReference type="InterPro" id="IPR056378">
    <property type="entry name" value="Let-756-like_FGF"/>
</dbReference>
<dbReference type="Proteomes" id="UP001558652">
    <property type="component" value="Unassembled WGS sequence"/>
</dbReference>
<reference evidence="3 4" key="1">
    <citation type="submission" date="2024-07" db="EMBL/GenBank/DDBJ databases">
        <title>Chromosome-level genome assembly of the water stick insect Ranatra chinensis (Heteroptera: Nepidae).</title>
        <authorList>
            <person name="Liu X."/>
        </authorList>
    </citation>
    <scope>NUCLEOTIDE SEQUENCE [LARGE SCALE GENOMIC DNA]</scope>
    <source>
        <strain evidence="3">Cailab_2021Rc</strain>
        <tissue evidence="3">Muscle</tissue>
    </source>
</reference>
<dbReference type="InterPro" id="IPR008996">
    <property type="entry name" value="IL1/FGF"/>
</dbReference>
<dbReference type="PANTHER" id="PTHR11486">
    <property type="entry name" value="FIBROBLAST GROWTH FACTOR"/>
    <property type="match status" value="1"/>
</dbReference>
<dbReference type="SUPFAM" id="SSF50353">
    <property type="entry name" value="Cytokine"/>
    <property type="match status" value="1"/>
</dbReference>
<dbReference type="SMART" id="SM00442">
    <property type="entry name" value="FGF"/>
    <property type="match status" value="1"/>
</dbReference>
<dbReference type="CDD" id="cd00058">
    <property type="entry name" value="beta-trefoil_FGF"/>
    <property type="match status" value="1"/>
</dbReference>
<dbReference type="PRINTS" id="PR00263">
    <property type="entry name" value="HBGFFGF"/>
</dbReference>
<evidence type="ECO:0000313" key="3">
    <source>
        <dbReference type="EMBL" id="KAL1131253.1"/>
    </source>
</evidence>
<sequence>MQLYCDTGHHLAILPNGKVIGIEEDMNKYAVMEFTSAGVGDVRIRAVESNMYLAMDNKGRLYGEENPMEEGTVFKESFFGMHNIYLSKKYAHLGWYVGIKKSGKPKPGPQTSRGQKATRFVPRRIHDSPEYMVL</sequence>
<proteinExistence type="inferred from homology"/>
<accession>A0ABD0YIZ1</accession>
<gene>
    <name evidence="3" type="ORF">AAG570_010871</name>
</gene>
<comment type="similarity">
    <text evidence="1 2">Belongs to the heparin-binding growth factors family.</text>
</comment>
<dbReference type="Gene3D" id="2.80.10.50">
    <property type="match status" value="1"/>
</dbReference>
<dbReference type="AlphaFoldDB" id="A0ABD0YIZ1"/>
<evidence type="ECO:0000256" key="2">
    <source>
        <dbReference type="RuleBase" id="RU049442"/>
    </source>
</evidence>